<dbReference type="PANTHER" id="PTHR31221:SF130">
    <property type="entry name" value="WRKY TRANSCRIPTION FACTOR 3-RELATED"/>
    <property type="match status" value="1"/>
</dbReference>
<dbReference type="EMBL" id="VOIH02000012">
    <property type="protein sequence ID" value="KAF3431528.1"/>
    <property type="molecule type" value="Genomic_DNA"/>
</dbReference>
<keyword evidence="5" id="KW-0804">Transcription</keyword>
<feature type="compositionally biased region" description="Polar residues" evidence="7">
    <location>
        <begin position="307"/>
        <end position="327"/>
    </location>
</feature>
<proteinExistence type="predicted"/>
<comment type="subcellular location">
    <subcellularLocation>
        <location evidence="1">Nucleus</location>
    </subcellularLocation>
</comment>
<evidence type="ECO:0000256" key="1">
    <source>
        <dbReference type="ARBA" id="ARBA00004123"/>
    </source>
</evidence>
<keyword evidence="2" id="KW-0677">Repeat</keyword>
<evidence type="ECO:0000256" key="6">
    <source>
        <dbReference type="ARBA" id="ARBA00023242"/>
    </source>
</evidence>
<dbReference type="FunFam" id="2.20.25.80:FF:000001">
    <property type="entry name" value="WRKY transcription factor 33"/>
    <property type="match status" value="1"/>
</dbReference>
<dbReference type="InterPro" id="IPR044810">
    <property type="entry name" value="WRKY_plant"/>
</dbReference>
<dbReference type="FunFam" id="2.20.25.80:FF:000006">
    <property type="entry name" value="WRKY transcription factor"/>
    <property type="match status" value="1"/>
</dbReference>
<sequence>MAENGNRPPSKSSAPPRPTIVLPPRSSFETLFNGGGGGVGSGGGHGVSFSPGPMTLVSNFFADNDEFKSFSQLLAGAMASPVARPNFPPPEDRSSGDGSVGGDADFRFKQNRPAGLTVSQPSMFSVPPGLSPAGLLDSPGLFSPGQGPFGMTHQQALAQVTAQAAQAHSHMPIQTDYSTSLSAEPATTQLPAFTTSTTTYQEMPSLVADSSIAVKESSDISQADQRSQSSSFTVDKPNDDGYNWRKYGQKQVKGSEFPRSYYKCTHPNCPVKKKVERSLDGQITEIIYKGQHNHQLPQPSKRAKDFGNSNVQGNPNFSSQVHSGNFNKSKEGMNAYSISRKDPESSQATHEHLSGTSDSEEAGDAETVVKEKDEDEPDPKRRSTEVRYSEPASSHRTLTEPRIIVQTTSEVDLLDDGYRWRKYGQKVVKGNPYPRSYYKCTTPGCNVRKHVERASTDPKAVITTYEGKHNHDVPAAKTSSHHTVNNNASNPRFQNTGTGNHGSFNKMDLGSNDQQPIGRLRLKEEQIT</sequence>
<feature type="compositionally biased region" description="Polar residues" evidence="7">
    <location>
        <begin position="477"/>
        <end position="503"/>
    </location>
</feature>
<dbReference type="SMART" id="SM00774">
    <property type="entry name" value="WRKY"/>
    <property type="match status" value="2"/>
</dbReference>
<evidence type="ECO:0000259" key="8">
    <source>
        <dbReference type="PROSITE" id="PS50811"/>
    </source>
</evidence>
<comment type="caution">
    <text evidence="9">The sequence shown here is derived from an EMBL/GenBank/DDBJ whole genome shotgun (WGS) entry which is preliminary data.</text>
</comment>
<dbReference type="GO" id="GO:0005634">
    <property type="term" value="C:nucleus"/>
    <property type="evidence" value="ECO:0007669"/>
    <property type="project" value="UniProtKB-SubCell"/>
</dbReference>
<dbReference type="InterPro" id="IPR003657">
    <property type="entry name" value="WRKY_dom"/>
</dbReference>
<evidence type="ECO:0000256" key="5">
    <source>
        <dbReference type="ARBA" id="ARBA00023163"/>
    </source>
</evidence>
<feature type="region of interest" description="Disordered" evidence="7">
    <location>
        <begin position="80"/>
        <end position="105"/>
    </location>
</feature>
<feature type="domain" description="WRKY" evidence="8">
    <location>
        <begin position="233"/>
        <end position="297"/>
    </location>
</feature>
<keyword evidence="4" id="KW-0238">DNA-binding</keyword>
<name>A0A8K0DM80_9ROSA</name>
<evidence type="ECO:0000313" key="9">
    <source>
        <dbReference type="EMBL" id="KAF3431528.1"/>
    </source>
</evidence>
<feature type="region of interest" description="Disordered" evidence="7">
    <location>
        <begin position="217"/>
        <end position="245"/>
    </location>
</feature>
<feature type="compositionally biased region" description="Gly residues" evidence="7">
    <location>
        <begin position="33"/>
        <end position="46"/>
    </location>
</feature>
<feature type="domain" description="WRKY" evidence="8">
    <location>
        <begin position="409"/>
        <end position="474"/>
    </location>
</feature>
<keyword evidence="10" id="KW-1185">Reference proteome</keyword>
<evidence type="ECO:0000256" key="4">
    <source>
        <dbReference type="ARBA" id="ARBA00023125"/>
    </source>
</evidence>
<dbReference type="AlphaFoldDB" id="A0A8K0DM80"/>
<reference evidence="9" key="1">
    <citation type="submission" date="2020-03" db="EMBL/GenBank/DDBJ databases">
        <title>A high-quality chromosome-level genome assembly of a woody plant with both climbing and erect habits, Rhamnella rubrinervis.</title>
        <authorList>
            <person name="Lu Z."/>
            <person name="Yang Y."/>
            <person name="Zhu X."/>
            <person name="Sun Y."/>
        </authorList>
    </citation>
    <scope>NUCLEOTIDE SEQUENCE</scope>
    <source>
        <strain evidence="9">BYM</strain>
        <tissue evidence="9">Leaf</tissue>
    </source>
</reference>
<organism evidence="9 10">
    <name type="scientific">Rhamnella rubrinervis</name>
    <dbReference type="NCBI Taxonomy" id="2594499"/>
    <lineage>
        <taxon>Eukaryota</taxon>
        <taxon>Viridiplantae</taxon>
        <taxon>Streptophyta</taxon>
        <taxon>Embryophyta</taxon>
        <taxon>Tracheophyta</taxon>
        <taxon>Spermatophyta</taxon>
        <taxon>Magnoliopsida</taxon>
        <taxon>eudicotyledons</taxon>
        <taxon>Gunneridae</taxon>
        <taxon>Pentapetalae</taxon>
        <taxon>rosids</taxon>
        <taxon>fabids</taxon>
        <taxon>Rosales</taxon>
        <taxon>Rhamnaceae</taxon>
        <taxon>rhamnoid group</taxon>
        <taxon>Rhamneae</taxon>
        <taxon>Rhamnella</taxon>
    </lineage>
</organism>
<dbReference type="OrthoDB" id="2021103at2759"/>
<evidence type="ECO:0000313" key="10">
    <source>
        <dbReference type="Proteomes" id="UP000796880"/>
    </source>
</evidence>
<gene>
    <name evidence="9" type="ORF">FNV43_RR26259</name>
</gene>
<dbReference type="SUPFAM" id="SSF118290">
    <property type="entry name" value="WRKY DNA-binding domain"/>
    <property type="match status" value="2"/>
</dbReference>
<dbReference type="Pfam" id="PF03106">
    <property type="entry name" value="WRKY"/>
    <property type="match status" value="2"/>
</dbReference>
<evidence type="ECO:0000256" key="3">
    <source>
        <dbReference type="ARBA" id="ARBA00023015"/>
    </source>
</evidence>
<feature type="compositionally biased region" description="Polar residues" evidence="7">
    <location>
        <begin position="219"/>
        <end position="233"/>
    </location>
</feature>
<feature type="compositionally biased region" description="Basic and acidic residues" evidence="7">
    <location>
        <begin position="339"/>
        <end position="353"/>
    </location>
</feature>
<dbReference type="PROSITE" id="PS50811">
    <property type="entry name" value="WRKY"/>
    <property type="match status" value="2"/>
</dbReference>
<keyword evidence="3" id="KW-0805">Transcription regulation</keyword>
<dbReference type="InterPro" id="IPR036576">
    <property type="entry name" value="WRKY_dom_sf"/>
</dbReference>
<dbReference type="GO" id="GO:0003700">
    <property type="term" value="F:DNA-binding transcription factor activity"/>
    <property type="evidence" value="ECO:0007669"/>
    <property type="project" value="InterPro"/>
</dbReference>
<accession>A0A8K0DM80</accession>
<protein>
    <recommendedName>
        <fullName evidence="8">WRKY domain-containing protein</fullName>
    </recommendedName>
</protein>
<dbReference type="Gene3D" id="2.20.25.80">
    <property type="entry name" value="WRKY domain"/>
    <property type="match status" value="2"/>
</dbReference>
<feature type="region of interest" description="Disordered" evidence="7">
    <location>
        <begin position="290"/>
        <end position="401"/>
    </location>
</feature>
<dbReference type="PANTHER" id="PTHR31221">
    <property type="entry name" value="WRKY TRANSCRIPTION FACTOR PROTEIN 1-RELATED"/>
    <property type="match status" value="1"/>
</dbReference>
<feature type="region of interest" description="Disordered" evidence="7">
    <location>
        <begin position="1"/>
        <end position="46"/>
    </location>
</feature>
<keyword evidence="6" id="KW-0539">Nucleus</keyword>
<evidence type="ECO:0000256" key="7">
    <source>
        <dbReference type="SAM" id="MobiDB-lite"/>
    </source>
</evidence>
<evidence type="ECO:0000256" key="2">
    <source>
        <dbReference type="ARBA" id="ARBA00022737"/>
    </source>
</evidence>
<feature type="compositionally biased region" description="Basic and acidic residues" evidence="7">
    <location>
        <begin position="367"/>
        <end position="388"/>
    </location>
</feature>
<dbReference type="GO" id="GO:0043565">
    <property type="term" value="F:sequence-specific DNA binding"/>
    <property type="evidence" value="ECO:0007669"/>
    <property type="project" value="InterPro"/>
</dbReference>
<dbReference type="Proteomes" id="UP000796880">
    <property type="component" value="Unassembled WGS sequence"/>
</dbReference>
<feature type="region of interest" description="Disordered" evidence="7">
    <location>
        <begin position="471"/>
        <end position="528"/>
    </location>
</feature>